<dbReference type="InParanoid" id="A0A2P5HVD2"/>
<comment type="catalytic activity">
    <reaction evidence="14">
        <text>L-seryl-[protein] + ATP = O-phospho-L-seryl-[protein] + ADP + H(+)</text>
        <dbReference type="Rhea" id="RHEA:17989"/>
        <dbReference type="Rhea" id="RHEA-COMP:9863"/>
        <dbReference type="Rhea" id="RHEA-COMP:11604"/>
        <dbReference type="ChEBI" id="CHEBI:15378"/>
        <dbReference type="ChEBI" id="CHEBI:29999"/>
        <dbReference type="ChEBI" id="CHEBI:30616"/>
        <dbReference type="ChEBI" id="CHEBI:83421"/>
        <dbReference type="ChEBI" id="CHEBI:456216"/>
        <dbReference type="EC" id="2.7.11.1"/>
    </reaction>
</comment>
<dbReference type="GO" id="GO:0005634">
    <property type="term" value="C:nucleus"/>
    <property type="evidence" value="ECO:0007669"/>
    <property type="project" value="TreeGrafter"/>
</dbReference>
<evidence type="ECO:0000259" key="17">
    <source>
        <dbReference type="PROSITE" id="PS50011"/>
    </source>
</evidence>
<evidence type="ECO:0000256" key="3">
    <source>
        <dbReference type="ARBA" id="ARBA00012513"/>
    </source>
</evidence>
<comment type="function">
    <text evidence="1">Component of the EKC/KEOPS complex that is required for the formation of a threonylcarbamoyl group on adenosine at position 37 (t(6)A37) in tRNAs that read codons beginning with adenine. The complex is probably involved in the transfer of the threonylcarbamoyl moiety of threonylcarbamoyl-AMP (TC-AMP) to the N6 group of A37. BUD32 has ATPase activity in the context of the EKC/KEOPS complex and likely plays a supporting role to the catalytic subunit KAE1. The EKC/KEOPS complex also promotes both telomere uncapping and telomere elongation. The complex is required for efficient recruitment of transcriptional coactivators.</text>
</comment>
<evidence type="ECO:0000256" key="14">
    <source>
        <dbReference type="ARBA" id="ARBA00048679"/>
    </source>
</evidence>
<dbReference type="GO" id="GO:0043484">
    <property type="term" value="P:regulation of RNA splicing"/>
    <property type="evidence" value="ECO:0007669"/>
    <property type="project" value="TreeGrafter"/>
</dbReference>
<evidence type="ECO:0000256" key="5">
    <source>
        <dbReference type="ARBA" id="ARBA00019973"/>
    </source>
</evidence>
<keyword evidence="9 18" id="KW-0418">Kinase</keyword>
<dbReference type="EC" id="2.7.11.1" evidence="3"/>
<organism evidence="18 19">
    <name type="scientific">Diaporthe helianthi</name>
    <dbReference type="NCBI Taxonomy" id="158607"/>
    <lineage>
        <taxon>Eukaryota</taxon>
        <taxon>Fungi</taxon>
        <taxon>Dikarya</taxon>
        <taxon>Ascomycota</taxon>
        <taxon>Pezizomycotina</taxon>
        <taxon>Sordariomycetes</taxon>
        <taxon>Sordariomycetidae</taxon>
        <taxon>Diaporthales</taxon>
        <taxon>Diaporthaceae</taxon>
        <taxon>Diaporthe</taxon>
    </lineage>
</organism>
<dbReference type="InterPro" id="IPR051175">
    <property type="entry name" value="CLK_kinases"/>
</dbReference>
<comment type="subunit">
    <text evidence="2">Component of the EKC/KEOPS complex composed of at least BUD32, CGI121, GON7, KAE1 and PCC1; the whole complex dimerizes.</text>
</comment>
<accession>A0A2P5HVD2</accession>
<evidence type="ECO:0000313" key="18">
    <source>
        <dbReference type="EMBL" id="POS74218.1"/>
    </source>
</evidence>
<evidence type="ECO:0000256" key="12">
    <source>
        <dbReference type="ARBA" id="ARBA00033194"/>
    </source>
</evidence>
<dbReference type="InterPro" id="IPR008266">
    <property type="entry name" value="Tyr_kinase_AS"/>
</dbReference>
<feature type="domain" description="Protein kinase" evidence="17">
    <location>
        <begin position="114"/>
        <end position="537"/>
    </location>
</feature>
<comment type="catalytic activity">
    <reaction evidence="13">
        <text>L-threonyl-[protein] + ATP = O-phospho-L-threonyl-[protein] + ADP + H(+)</text>
        <dbReference type="Rhea" id="RHEA:46608"/>
        <dbReference type="Rhea" id="RHEA-COMP:11060"/>
        <dbReference type="Rhea" id="RHEA-COMP:11605"/>
        <dbReference type="ChEBI" id="CHEBI:15378"/>
        <dbReference type="ChEBI" id="CHEBI:30013"/>
        <dbReference type="ChEBI" id="CHEBI:30616"/>
        <dbReference type="ChEBI" id="CHEBI:61977"/>
        <dbReference type="ChEBI" id="CHEBI:456216"/>
        <dbReference type="EC" id="2.7.11.1"/>
    </reaction>
</comment>
<evidence type="ECO:0000256" key="6">
    <source>
        <dbReference type="ARBA" id="ARBA00022527"/>
    </source>
</evidence>
<keyword evidence="7" id="KW-0808">Transferase</keyword>
<reference evidence="18" key="1">
    <citation type="submission" date="2017-09" db="EMBL/GenBank/DDBJ databases">
        <title>Polyketide synthases of a Diaporthe helianthi virulent isolate.</title>
        <authorList>
            <person name="Baroncelli R."/>
        </authorList>
    </citation>
    <scope>NUCLEOTIDE SEQUENCE [LARGE SCALE GENOMIC DNA]</scope>
    <source>
        <strain evidence="18">7/96</strain>
    </source>
</reference>
<dbReference type="SUPFAM" id="SSF56112">
    <property type="entry name" value="Protein kinase-like (PK-like)"/>
    <property type="match status" value="1"/>
</dbReference>
<evidence type="ECO:0000256" key="2">
    <source>
        <dbReference type="ARBA" id="ARBA00011534"/>
    </source>
</evidence>
<evidence type="ECO:0000256" key="10">
    <source>
        <dbReference type="ARBA" id="ARBA00022840"/>
    </source>
</evidence>
<dbReference type="OrthoDB" id="5979581at2759"/>
<evidence type="ECO:0000256" key="1">
    <source>
        <dbReference type="ARBA" id="ARBA00003747"/>
    </source>
</evidence>
<dbReference type="Pfam" id="PF00069">
    <property type="entry name" value="Pkinase"/>
    <property type="match status" value="2"/>
</dbReference>
<name>A0A2P5HVD2_DIAHE</name>
<keyword evidence="8 15" id="KW-0547">Nucleotide-binding</keyword>
<dbReference type="Gene3D" id="1.10.510.10">
    <property type="entry name" value="Transferase(Phosphotransferase) domain 1"/>
    <property type="match status" value="1"/>
</dbReference>
<dbReference type="Proteomes" id="UP000094444">
    <property type="component" value="Unassembled WGS sequence"/>
</dbReference>
<dbReference type="PROSITE" id="PS00107">
    <property type="entry name" value="PROTEIN_KINASE_ATP"/>
    <property type="match status" value="1"/>
</dbReference>
<dbReference type="SMART" id="SM00220">
    <property type="entry name" value="S_TKc"/>
    <property type="match status" value="1"/>
</dbReference>
<evidence type="ECO:0000256" key="8">
    <source>
        <dbReference type="ARBA" id="ARBA00022741"/>
    </source>
</evidence>
<evidence type="ECO:0000256" key="4">
    <source>
        <dbReference type="ARBA" id="ARBA00013948"/>
    </source>
</evidence>
<dbReference type="Gene3D" id="3.30.200.20">
    <property type="entry name" value="Phosphorylase Kinase, domain 1"/>
    <property type="match status" value="1"/>
</dbReference>
<dbReference type="GO" id="GO:0005524">
    <property type="term" value="F:ATP binding"/>
    <property type="evidence" value="ECO:0007669"/>
    <property type="project" value="UniProtKB-UniRule"/>
</dbReference>
<dbReference type="AlphaFoldDB" id="A0A2P5HVD2"/>
<feature type="compositionally biased region" description="Polar residues" evidence="16">
    <location>
        <begin position="1"/>
        <end position="11"/>
    </location>
</feature>
<keyword evidence="10 15" id="KW-0067">ATP-binding</keyword>
<dbReference type="PROSITE" id="PS50011">
    <property type="entry name" value="PROTEIN_KINASE_DOM"/>
    <property type="match status" value="1"/>
</dbReference>
<dbReference type="STRING" id="158607.A0A2P5HVD2"/>
<dbReference type="InterPro" id="IPR011009">
    <property type="entry name" value="Kinase-like_dom_sf"/>
</dbReference>
<gene>
    <name evidence="18" type="ORF">DHEL01_v207389</name>
</gene>
<feature type="region of interest" description="Disordered" evidence="16">
    <location>
        <begin position="571"/>
        <end position="594"/>
    </location>
</feature>
<evidence type="ECO:0000256" key="13">
    <source>
        <dbReference type="ARBA" id="ARBA00047899"/>
    </source>
</evidence>
<comment type="caution">
    <text evidence="18">The sequence shown here is derived from an EMBL/GenBank/DDBJ whole genome shotgun (WGS) entry which is preliminary data.</text>
</comment>
<feature type="binding site" evidence="15">
    <location>
        <position position="143"/>
    </location>
    <ligand>
        <name>ATP</name>
        <dbReference type="ChEBI" id="CHEBI:30616"/>
    </ligand>
</feature>
<dbReference type="PANTHER" id="PTHR45646:SF11">
    <property type="entry name" value="SERINE_THREONINE-PROTEIN KINASE DOA"/>
    <property type="match status" value="1"/>
</dbReference>
<sequence length="628" mass="70111">MDNSSATSTRPMSIAEDLGEPVNNTSSTMPGAPDNFYEDFDFDPPNIVEHDLSEDFCYDGYEYPDEDPQPLPPGQRYYPCHGSEFQNLEDIEQYRPGGHHPVIMGDLLGENDRFEVWHKLGQGTYGLIWLCRDLMRGKFCAVKVLRAELTEHAEQLPELRLREMLGGGVSPEQAWDNHIAMPLETFLQNGPNGEHFCIVTRLLGPPITESRIYDWNNTPFLKDICFQLVESMAFMHSHGLGHGDFRPSNILFKTTLEDLTEEEMEIYLPQPDAYQIFAAAEPGPGEPACGPHAPLYAMAPLRLYLDDECITKDIAIIDFGVAFETANPQIPSAIPYKYTAPECQPELDAQRPSVGSDLWALGCTMAEVLCGRTPFEFGDSFSFEEMELLLGPMPEPYRSRFVAECRGGCMSECVNDAADPSVHLLWNTDRLNRRKKQVMELHGTDDGLYRVIDQVAKNPHPNIMKKPPKTTSASVAASADRYKRPAVPVVEGTSEGSIKRRFEPAEIPGAVDLLRQVLRWFPEDRVGAEKLLGYEWFEGRRRRPGVSDTPQPPGPSFEDILMEDVDLTDETSANKENIPPPPPPQPAIATGSALAGPQMWRTDEMDLLHAGPFVPKSVCVVGRSNLAT</sequence>
<evidence type="ECO:0000256" key="9">
    <source>
        <dbReference type="ARBA" id="ARBA00022777"/>
    </source>
</evidence>
<proteinExistence type="predicted"/>
<evidence type="ECO:0000256" key="7">
    <source>
        <dbReference type="ARBA" id="ARBA00022679"/>
    </source>
</evidence>
<feature type="region of interest" description="Disordered" evidence="16">
    <location>
        <begin position="1"/>
        <end position="40"/>
    </location>
</feature>
<dbReference type="GO" id="GO:0004674">
    <property type="term" value="F:protein serine/threonine kinase activity"/>
    <property type="evidence" value="ECO:0007669"/>
    <property type="project" value="UniProtKB-KW"/>
</dbReference>
<evidence type="ECO:0000256" key="15">
    <source>
        <dbReference type="PROSITE-ProRule" id="PRU10141"/>
    </source>
</evidence>
<keyword evidence="19" id="KW-1185">Reference proteome</keyword>
<dbReference type="InterPro" id="IPR017441">
    <property type="entry name" value="Protein_kinase_ATP_BS"/>
</dbReference>
<protein>
    <recommendedName>
        <fullName evidence="5">EKC/KEOPS complex subunit BUD32</fullName>
        <ecNumber evidence="3">2.7.11.1</ecNumber>
    </recommendedName>
    <alternativeName>
        <fullName evidence="11 12">Atypical Serine/threonine protein kinase BUD32</fullName>
    </alternativeName>
    <alternativeName>
        <fullName evidence="4">EKC/KEOPS complex subunit bud32</fullName>
    </alternativeName>
</protein>
<evidence type="ECO:0000313" key="19">
    <source>
        <dbReference type="Proteomes" id="UP000094444"/>
    </source>
</evidence>
<dbReference type="InterPro" id="IPR000719">
    <property type="entry name" value="Prot_kinase_dom"/>
</dbReference>
<dbReference type="PROSITE" id="PS00109">
    <property type="entry name" value="PROTEIN_KINASE_TYR"/>
    <property type="match status" value="1"/>
</dbReference>
<keyword evidence="6 18" id="KW-0723">Serine/threonine-protein kinase</keyword>
<evidence type="ECO:0000256" key="16">
    <source>
        <dbReference type="SAM" id="MobiDB-lite"/>
    </source>
</evidence>
<dbReference type="PANTHER" id="PTHR45646">
    <property type="entry name" value="SERINE/THREONINE-PROTEIN KINASE DOA-RELATED"/>
    <property type="match status" value="1"/>
</dbReference>
<evidence type="ECO:0000256" key="11">
    <source>
        <dbReference type="ARBA" id="ARBA00030980"/>
    </source>
</evidence>
<dbReference type="EMBL" id="MAVT02000664">
    <property type="protein sequence ID" value="POS74218.1"/>
    <property type="molecule type" value="Genomic_DNA"/>
</dbReference>